<organism evidence="2 4">
    <name type="scientific">Rotaria magnacalcarata</name>
    <dbReference type="NCBI Taxonomy" id="392030"/>
    <lineage>
        <taxon>Eukaryota</taxon>
        <taxon>Metazoa</taxon>
        <taxon>Spiralia</taxon>
        <taxon>Gnathifera</taxon>
        <taxon>Rotifera</taxon>
        <taxon>Eurotatoria</taxon>
        <taxon>Bdelloidea</taxon>
        <taxon>Philodinida</taxon>
        <taxon>Philodinidae</taxon>
        <taxon>Rotaria</taxon>
    </lineage>
</organism>
<sequence>MSQDIPINDLLPTVLKEIQQFDEGDLTSKQIALEGLDAKQRYKVYSTIETQYSGRLAYEKQSLSNGQQKQVFLILTKTTNATDEIVIRKPLVDHLTVLSFQKYTQLPLPLANNMFFDYYLDVLDPYTGCRATFAQFLKDIEIHETIYKLNDRINRISENIIHYLIEHPSVQAFKQRVFDEEMALIQTSKYKSKKTVYTPENQDKLFISVDINKAYYNVLKHYYPEVFRNLATWQEFVNTFCDEQLIHTLSTSKFLRLITFSKAIIRTKVNSLSEYFIHKVLHEMSVPYDKIVMLSGDEFVIPYDRDMYDNLFGRYHGTFFKVLAFRLVKLPKYNYFVKEHFNPTDESVITHRELKCIPQVFIVQCIKQYEGKAILEVDRKFMAERNYVATFDKSIF</sequence>
<accession>A0A816MSJ8</accession>
<evidence type="ECO:0000313" key="4">
    <source>
        <dbReference type="Proteomes" id="UP000663824"/>
    </source>
</evidence>
<dbReference type="EMBL" id="CAJNRE010003255">
    <property type="protein sequence ID" value="CAF2014106.1"/>
    <property type="molecule type" value="Genomic_DNA"/>
</dbReference>
<dbReference type="Proteomes" id="UP000663824">
    <property type="component" value="Unassembled WGS sequence"/>
</dbReference>
<dbReference type="Proteomes" id="UP000681967">
    <property type="component" value="Unassembled WGS sequence"/>
</dbReference>
<dbReference type="EMBL" id="CAJOBH010002615">
    <property type="protein sequence ID" value="CAF3915361.1"/>
    <property type="molecule type" value="Genomic_DNA"/>
</dbReference>
<protein>
    <submittedName>
        <fullName evidence="2">Uncharacterized protein</fullName>
    </submittedName>
</protein>
<proteinExistence type="predicted"/>
<name>A0A816MSJ8_9BILA</name>
<dbReference type="Proteomes" id="UP000663855">
    <property type="component" value="Unassembled WGS sequence"/>
</dbReference>
<dbReference type="EMBL" id="CAJNOV010003222">
    <property type="protein sequence ID" value="CAF1131838.1"/>
    <property type="molecule type" value="Genomic_DNA"/>
</dbReference>
<gene>
    <name evidence="3" type="ORF">BYL167_LOCUS9209</name>
    <name evidence="1" type="ORF">CJN711_LOCUS8595</name>
    <name evidence="2" type="ORF">MBJ925_LOCUS8873</name>
</gene>
<evidence type="ECO:0000313" key="3">
    <source>
        <dbReference type="EMBL" id="CAF3915361.1"/>
    </source>
</evidence>
<evidence type="ECO:0000313" key="1">
    <source>
        <dbReference type="EMBL" id="CAF1131838.1"/>
    </source>
</evidence>
<comment type="caution">
    <text evidence="2">The sequence shown here is derived from an EMBL/GenBank/DDBJ whole genome shotgun (WGS) entry which is preliminary data.</text>
</comment>
<dbReference type="AlphaFoldDB" id="A0A816MSJ8"/>
<reference evidence="2" key="1">
    <citation type="submission" date="2021-02" db="EMBL/GenBank/DDBJ databases">
        <authorList>
            <person name="Nowell W R."/>
        </authorList>
    </citation>
    <scope>NUCLEOTIDE SEQUENCE</scope>
</reference>
<evidence type="ECO:0000313" key="2">
    <source>
        <dbReference type="EMBL" id="CAF2014106.1"/>
    </source>
</evidence>